<organism evidence="2 3">
    <name type="scientific">Candidatus Nomurabacteria bacterium GW2011_GWA1_36_15</name>
    <dbReference type="NCBI Taxonomy" id="1618728"/>
    <lineage>
        <taxon>Bacteria</taxon>
        <taxon>Candidatus Nomuraibacteriota</taxon>
    </lineage>
</organism>
<dbReference type="Proteomes" id="UP000034606">
    <property type="component" value="Unassembled WGS sequence"/>
</dbReference>
<keyword evidence="1" id="KW-0472">Membrane</keyword>
<dbReference type="GO" id="GO:0016020">
    <property type="term" value="C:membrane"/>
    <property type="evidence" value="ECO:0007669"/>
    <property type="project" value="InterPro"/>
</dbReference>
<dbReference type="EMBL" id="LBRM01000001">
    <property type="protein sequence ID" value="KKP98651.1"/>
    <property type="molecule type" value="Genomic_DNA"/>
</dbReference>
<name>A0A0G0EC96_9BACT</name>
<comment type="caution">
    <text evidence="2">The sequence shown here is derived from an EMBL/GenBank/DDBJ whole genome shotgun (WGS) entry which is preliminary data.</text>
</comment>
<proteinExistence type="predicted"/>
<keyword evidence="1" id="KW-0812">Transmembrane</keyword>
<reference evidence="2 3" key="1">
    <citation type="journal article" date="2015" name="Nature">
        <title>rRNA introns, odd ribosomes, and small enigmatic genomes across a large radiation of phyla.</title>
        <authorList>
            <person name="Brown C.T."/>
            <person name="Hug L.A."/>
            <person name="Thomas B.C."/>
            <person name="Sharon I."/>
            <person name="Castelle C.J."/>
            <person name="Singh A."/>
            <person name="Wilkins M.J."/>
            <person name="Williams K.H."/>
            <person name="Banfield J.F."/>
        </authorList>
    </citation>
    <scope>NUCLEOTIDE SEQUENCE [LARGE SCALE GENOMIC DNA]</scope>
</reference>
<feature type="transmembrane region" description="Helical" evidence="1">
    <location>
        <begin position="92"/>
        <end position="114"/>
    </location>
</feature>
<feature type="transmembrane region" description="Helical" evidence="1">
    <location>
        <begin position="6"/>
        <end position="21"/>
    </location>
</feature>
<evidence type="ECO:0000256" key="1">
    <source>
        <dbReference type="SAM" id="Phobius"/>
    </source>
</evidence>
<feature type="transmembrane region" description="Helical" evidence="1">
    <location>
        <begin position="41"/>
        <end position="60"/>
    </location>
</feature>
<dbReference type="Pfam" id="PF07155">
    <property type="entry name" value="ECF-ribofla_trS"/>
    <property type="match status" value="1"/>
</dbReference>
<sequence length="171" mass="19432">MKNKFKIFIIFIGCLLFRLIPLRAPNVEPIMASIMPLGRKYGAFIGFAFGFLSILLYDVITHFGTWTWITAITYGVIGAFSSLYFKKFKSSAFNFAVFAFFATIIFDLITGVLFAPMFGQNMWNAFILQIPFTALHLAGNIGFALTLSPLLDKWLASEQFFILKRRVRIVV</sequence>
<evidence type="ECO:0008006" key="4">
    <source>
        <dbReference type="Google" id="ProtNLM"/>
    </source>
</evidence>
<dbReference type="Gene3D" id="1.10.1760.20">
    <property type="match status" value="1"/>
</dbReference>
<evidence type="ECO:0000313" key="2">
    <source>
        <dbReference type="EMBL" id="KKP98651.1"/>
    </source>
</evidence>
<gene>
    <name evidence="2" type="ORF">US05_C0001G0007</name>
</gene>
<dbReference type="AlphaFoldDB" id="A0A0G0EC96"/>
<accession>A0A0G0EC96</accession>
<keyword evidence="1" id="KW-1133">Transmembrane helix</keyword>
<evidence type="ECO:0000313" key="3">
    <source>
        <dbReference type="Proteomes" id="UP000034606"/>
    </source>
</evidence>
<feature type="transmembrane region" description="Helical" evidence="1">
    <location>
        <begin position="66"/>
        <end position="85"/>
    </location>
</feature>
<dbReference type="InterPro" id="IPR009825">
    <property type="entry name" value="ECF_substrate-spec-like"/>
</dbReference>
<protein>
    <recommendedName>
        <fullName evidence="4">ECF transporter S component</fullName>
    </recommendedName>
</protein>
<feature type="transmembrane region" description="Helical" evidence="1">
    <location>
        <begin position="126"/>
        <end position="147"/>
    </location>
</feature>